<keyword evidence="2 4" id="KW-0238">DNA-binding</keyword>
<evidence type="ECO:0000256" key="3">
    <source>
        <dbReference type="ARBA" id="ARBA00023172"/>
    </source>
</evidence>
<gene>
    <name evidence="7" type="ORF">QFZ26_001964</name>
</gene>
<dbReference type="InterPro" id="IPR050090">
    <property type="entry name" value="Tyrosine_recombinase_XerCD"/>
</dbReference>
<dbReference type="RefSeq" id="WP_307041634.1">
    <property type="nucleotide sequence ID" value="NZ_JAUSYY010000001.1"/>
</dbReference>
<dbReference type="Pfam" id="PF00589">
    <property type="entry name" value="Phage_integrase"/>
    <property type="match status" value="1"/>
</dbReference>
<dbReference type="InterPro" id="IPR011010">
    <property type="entry name" value="DNA_brk_join_enz"/>
</dbReference>
<evidence type="ECO:0000256" key="4">
    <source>
        <dbReference type="PROSITE-ProRule" id="PRU01248"/>
    </source>
</evidence>
<organism evidence="7 8">
    <name type="scientific">Agromyces ramosus</name>
    <dbReference type="NCBI Taxonomy" id="33879"/>
    <lineage>
        <taxon>Bacteria</taxon>
        <taxon>Bacillati</taxon>
        <taxon>Actinomycetota</taxon>
        <taxon>Actinomycetes</taxon>
        <taxon>Micrococcales</taxon>
        <taxon>Microbacteriaceae</taxon>
        <taxon>Agromyces</taxon>
    </lineage>
</organism>
<comment type="caution">
    <text evidence="7">The sequence shown here is derived from an EMBL/GenBank/DDBJ whole genome shotgun (WGS) entry which is preliminary data.</text>
</comment>
<evidence type="ECO:0000313" key="7">
    <source>
        <dbReference type="EMBL" id="MDQ0894409.1"/>
    </source>
</evidence>
<evidence type="ECO:0000259" key="6">
    <source>
        <dbReference type="PROSITE" id="PS51900"/>
    </source>
</evidence>
<proteinExistence type="inferred from homology"/>
<feature type="domain" description="Core-binding (CB)" evidence="6">
    <location>
        <begin position="68"/>
        <end position="149"/>
    </location>
</feature>
<sequence>MASIRKRTQKTGAVSFAVLWRDQDTGKQTSMTFPTDAEAATLKRLLDANGQSFSLAEKVLAQAASKAPTVADMLDHHLSMLTKASEGTIAGYRSIIENHLLEPLGALPLDVVGEEHIAGWVKREVKAGAARKSIANAMGLLSSAFKRAVRKGWCTENPCELVPLPNEKRAGRRATFLTRDEYELLLAAMPERHQLLVKVLVGTGMRFSEATALTWSDLHLNAKVPIIQVDKAWKSDERRHFYLGSLKTEESDRDVSITRALADDLAAAERPHDLVFPNTHGGQLTNTTFHQHGWQAAVTEAKASGLRKTPRPHDLRHSHASWLLQEGLPLFVVSRRLGHRSIATTTKLYGHIMPEAHRDAAAAMERALGEAAA</sequence>
<dbReference type="InterPro" id="IPR002104">
    <property type="entry name" value="Integrase_catalytic"/>
</dbReference>
<evidence type="ECO:0000256" key="2">
    <source>
        <dbReference type="ARBA" id="ARBA00023125"/>
    </source>
</evidence>
<evidence type="ECO:0000313" key="8">
    <source>
        <dbReference type="Proteomes" id="UP001239083"/>
    </source>
</evidence>
<protein>
    <submittedName>
        <fullName evidence="7">Integrase</fullName>
    </submittedName>
</protein>
<dbReference type="Proteomes" id="UP001239083">
    <property type="component" value="Unassembled WGS sequence"/>
</dbReference>
<name>A0ABU0R8K8_9MICO</name>
<comment type="similarity">
    <text evidence="1">Belongs to the 'phage' integrase family.</text>
</comment>
<dbReference type="PROSITE" id="PS51900">
    <property type="entry name" value="CB"/>
    <property type="match status" value="1"/>
</dbReference>
<dbReference type="Gene3D" id="1.10.150.130">
    <property type="match status" value="1"/>
</dbReference>
<keyword evidence="3" id="KW-0233">DNA recombination</keyword>
<dbReference type="PROSITE" id="PS51898">
    <property type="entry name" value="TYR_RECOMBINASE"/>
    <property type="match status" value="1"/>
</dbReference>
<dbReference type="EMBL" id="JAUSYY010000001">
    <property type="protein sequence ID" value="MDQ0894409.1"/>
    <property type="molecule type" value="Genomic_DNA"/>
</dbReference>
<dbReference type="InterPro" id="IPR010998">
    <property type="entry name" value="Integrase_recombinase_N"/>
</dbReference>
<dbReference type="InterPro" id="IPR044068">
    <property type="entry name" value="CB"/>
</dbReference>
<dbReference type="Gene3D" id="1.10.443.10">
    <property type="entry name" value="Intergrase catalytic core"/>
    <property type="match status" value="1"/>
</dbReference>
<evidence type="ECO:0000259" key="5">
    <source>
        <dbReference type="PROSITE" id="PS51898"/>
    </source>
</evidence>
<keyword evidence="8" id="KW-1185">Reference proteome</keyword>
<feature type="domain" description="Tyr recombinase" evidence="5">
    <location>
        <begin position="172"/>
        <end position="362"/>
    </location>
</feature>
<dbReference type="PANTHER" id="PTHR30349:SF64">
    <property type="entry name" value="PROPHAGE INTEGRASE INTD-RELATED"/>
    <property type="match status" value="1"/>
</dbReference>
<dbReference type="InterPro" id="IPR013762">
    <property type="entry name" value="Integrase-like_cat_sf"/>
</dbReference>
<dbReference type="PANTHER" id="PTHR30349">
    <property type="entry name" value="PHAGE INTEGRASE-RELATED"/>
    <property type="match status" value="1"/>
</dbReference>
<dbReference type="CDD" id="cd01189">
    <property type="entry name" value="INT_ICEBs1_C_like"/>
    <property type="match status" value="1"/>
</dbReference>
<accession>A0ABU0R8K8</accession>
<evidence type="ECO:0000256" key="1">
    <source>
        <dbReference type="ARBA" id="ARBA00008857"/>
    </source>
</evidence>
<reference evidence="7 8" key="1">
    <citation type="submission" date="2023-07" db="EMBL/GenBank/DDBJ databases">
        <title>Comparative genomics of wheat-associated soil bacteria to identify genetic determinants of phenazine resistance.</title>
        <authorList>
            <person name="Mouncey N."/>
        </authorList>
    </citation>
    <scope>NUCLEOTIDE SEQUENCE [LARGE SCALE GENOMIC DNA]</scope>
    <source>
        <strain evidence="7 8">V3I3</strain>
    </source>
</reference>
<dbReference type="SUPFAM" id="SSF56349">
    <property type="entry name" value="DNA breaking-rejoining enzymes"/>
    <property type="match status" value="1"/>
</dbReference>